<keyword evidence="11" id="KW-0464">Manganese</keyword>
<dbReference type="HAMAP" id="MF_01588">
    <property type="entry name" value="DNA_ligase_A"/>
    <property type="match status" value="1"/>
</dbReference>
<dbReference type="GO" id="GO:0006260">
    <property type="term" value="P:DNA replication"/>
    <property type="evidence" value="ECO:0007669"/>
    <property type="project" value="UniProtKB-KW"/>
</dbReference>
<evidence type="ECO:0000256" key="6">
    <source>
        <dbReference type="ARBA" id="ARBA00022833"/>
    </source>
</evidence>
<dbReference type="AlphaFoldDB" id="A0ABD6A8Q7"/>
<name>A0ABD6A8Q7_9EURY</name>
<dbReference type="NCBIfam" id="NF005932">
    <property type="entry name" value="PRK07956.1"/>
    <property type="match status" value="1"/>
</dbReference>
<feature type="binding site" evidence="11">
    <location>
        <position position="468"/>
    </location>
    <ligand>
        <name>Zn(2+)</name>
        <dbReference type="ChEBI" id="CHEBI:29105"/>
    </ligand>
</feature>
<dbReference type="Pfam" id="PF12826">
    <property type="entry name" value="HHH_2"/>
    <property type="match status" value="1"/>
</dbReference>
<dbReference type="Gene3D" id="3.40.50.10190">
    <property type="entry name" value="BRCT domain"/>
    <property type="match status" value="1"/>
</dbReference>
<dbReference type="SUPFAM" id="SSF47781">
    <property type="entry name" value="RuvA domain 2-like"/>
    <property type="match status" value="1"/>
</dbReference>
<feature type="binding site" evidence="11">
    <location>
        <begin position="108"/>
        <end position="109"/>
    </location>
    <ligand>
        <name>NAD(+)</name>
        <dbReference type="ChEBI" id="CHEBI:57540"/>
    </ligand>
</feature>
<dbReference type="Pfam" id="PF01653">
    <property type="entry name" value="DNA_ligase_aden"/>
    <property type="match status" value="1"/>
</dbReference>
<dbReference type="CDD" id="cd00114">
    <property type="entry name" value="LIGANc"/>
    <property type="match status" value="1"/>
</dbReference>
<evidence type="ECO:0000256" key="11">
    <source>
        <dbReference type="HAMAP-Rule" id="MF_01588"/>
    </source>
</evidence>
<evidence type="ECO:0000256" key="2">
    <source>
        <dbReference type="ARBA" id="ARBA00022598"/>
    </source>
</evidence>
<dbReference type="GeneID" id="79316561"/>
<comment type="catalytic activity">
    <reaction evidence="10 11">
        <text>NAD(+) + (deoxyribonucleotide)n-3'-hydroxyl + 5'-phospho-(deoxyribonucleotide)m = (deoxyribonucleotide)n+m + AMP + beta-nicotinamide D-nucleotide.</text>
        <dbReference type="EC" id="6.5.1.2"/>
    </reaction>
</comment>
<comment type="caution">
    <text evidence="11">Lacks conserved residue(s) required for the propagation of feature annotation.</text>
</comment>
<comment type="cofactor">
    <cofactor evidence="11">
        <name>Mg(2+)</name>
        <dbReference type="ChEBI" id="CHEBI:18420"/>
    </cofactor>
    <cofactor evidence="11">
        <name>Mn(2+)</name>
        <dbReference type="ChEBI" id="CHEBI:29035"/>
    </cofactor>
</comment>
<feature type="binding site" evidence="11">
    <location>
        <position position="157"/>
    </location>
    <ligand>
        <name>NAD(+)</name>
        <dbReference type="ChEBI" id="CHEBI:57540"/>
    </ligand>
</feature>
<dbReference type="Gene3D" id="1.10.150.20">
    <property type="entry name" value="5' to 3' exonuclease, C-terminal subdomain"/>
    <property type="match status" value="2"/>
</dbReference>
<feature type="binding site" evidence="11">
    <location>
        <begin position="60"/>
        <end position="64"/>
    </location>
    <ligand>
        <name>NAD(+)</name>
        <dbReference type="ChEBI" id="CHEBI:57540"/>
    </ligand>
</feature>
<dbReference type="Pfam" id="PF00533">
    <property type="entry name" value="BRCT"/>
    <property type="match status" value="1"/>
</dbReference>
<keyword evidence="6 11" id="KW-0862">Zinc</keyword>
<evidence type="ECO:0000259" key="13">
    <source>
        <dbReference type="PROSITE" id="PS50172"/>
    </source>
</evidence>
<dbReference type="SUPFAM" id="SSF52113">
    <property type="entry name" value="BRCT domain"/>
    <property type="match status" value="1"/>
</dbReference>
<dbReference type="SUPFAM" id="SSF50249">
    <property type="entry name" value="Nucleic acid-binding proteins"/>
    <property type="match status" value="1"/>
</dbReference>
<evidence type="ECO:0000256" key="7">
    <source>
        <dbReference type="ARBA" id="ARBA00022842"/>
    </source>
</evidence>
<keyword evidence="9 11" id="KW-0234">DNA repair</keyword>
<dbReference type="PROSITE" id="PS01056">
    <property type="entry name" value="DNA_LIGASE_N2"/>
    <property type="match status" value="1"/>
</dbReference>
<keyword evidence="2 11" id="KW-0436">Ligase</keyword>
<feature type="binding site" evidence="11">
    <location>
        <position position="446"/>
    </location>
    <ligand>
        <name>Zn(2+)</name>
        <dbReference type="ChEBI" id="CHEBI:29105"/>
    </ligand>
</feature>
<dbReference type="SMART" id="SM00532">
    <property type="entry name" value="LIGANc"/>
    <property type="match status" value="1"/>
</dbReference>
<dbReference type="Gene3D" id="3.30.470.30">
    <property type="entry name" value="DNA ligase/mRNA capping enzyme"/>
    <property type="match status" value="1"/>
</dbReference>
<dbReference type="NCBIfam" id="NF010931">
    <property type="entry name" value="PRK14351.1"/>
    <property type="match status" value="1"/>
</dbReference>
<organism evidence="14 15">
    <name type="scientific">Halomarina halobia</name>
    <dbReference type="NCBI Taxonomy" id="3033386"/>
    <lineage>
        <taxon>Archaea</taxon>
        <taxon>Methanobacteriati</taxon>
        <taxon>Methanobacteriota</taxon>
        <taxon>Stenosarchaea group</taxon>
        <taxon>Halobacteria</taxon>
        <taxon>Halobacteriales</taxon>
        <taxon>Natronomonadaceae</taxon>
        <taxon>Halomarina</taxon>
    </lineage>
</organism>
<keyword evidence="4 11" id="KW-0479">Metal-binding</keyword>
<dbReference type="EC" id="6.5.1.2" evidence="11"/>
<evidence type="ECO:0000256" key="1">
    <source>
        <dbReference type="ARBA" id="ARBA00004067"/>
    </source>
</evidence>
<keyword evidence="3 11" id="KW-0235">DNA replication</keyword>
<dbReference type="FunFam" id="1.10.150.20:FF:000007">
    <property type="entry name" value="DNA ligase"/>
    <property type="match status" value="1"/>
</dbReference>
<dbReference type="EMBL" id="JBHTBF010000002">
    <property type="protein sequence ID" value="MFC7316787.1"/>
    <property type="molecule type" value="Genomic_DNA"/>
</dbReference>
<dbReference type="InterPro" id="IPR012340">
    <property type="entry name" value="NA-bd_OB-fold"/>
</dbReference>
<dbReference type="RefSeq" id="WP_276303951.1">
    <property type="nucleotide sequence ID" value="NZ_CP119992.1"/>
</dbReference>
<comment type="caution">
    <text evidence="14">The sequence shown here is derived from an EMBL/GenBank/DDBJ whole genome shotgun (WGS) entry which is preliminary data.</text>
</comment>
<dbReference type="PIRSF" id="PIRSF001604">
    <property type="entry name" value="LigA"/>
    <property type="match status" value="1"/>
</dbReference>
<dbReference type="GO" id="GO:0046872">
    <property type="term" value="F:metal ion binding"/>
    <property type="evidence" value="ECO:0007669"/>
    <property type="project" value="UniProtKB-KW"/>
</dbReference>
<dbReference type="InterPro" id="IPR013839">
    <property type="entry name" value="DNAligase_adenylation"/>
</dbReference>
<dbReference type="InterPro" id="IPR001357">
    <property type="entry name" value="BRCT_dom"/>
</dbReference>
<dbReference type="InterPro" id="IPR013840">
    <property type="entry name" value="DNAligase_N"/>
</dbReference>
<dbReference type="Gene3D" id="2.40.50.140">
    <property type="entry name" value="Nucleic acid-binding proteins"/>
    <property type="match status" value="1"/>
</dbReference>
<dbReference type="InterPro" id="IPR033136">
    <property type="entry name" value="DNA_ligase_CS"/>
</dbReference>
<comment type="function">
    <text evidence="1 11">DNA ligase that catalyzes the formation of phosphodiester linkages between 5'-phosphoryl and 3'-hydroxyl groups in double-stranded DNA using NAD as a coenzyme and as the energy source for the reaction. It is essential for DNA replication and repair of damaged DNA.</text>
</comment>
<evidence type="ECO:0000256" key="5">
    <source>
        <dbReference type="ARBA" id="ARBA00022763"/>
    </source>
</evidence>
<evidence type="ECO:0000256" key="4">
    <source>
        <dbReference type="ARBA" id="ARBA00022723"/>
    </source>
</evidence>
<keyword evidence="15" id="KW-1185">Reference proteome</keyword>
<dbReference type="PROSITE" id="PS50172">
    <property type="entry name" value="BRCT"/>
    <property type="match status" value="1"/>
</dbReference>
<dbReference type="Proteomes" id="UP001596547">
    <property type="component" value="Unassembled WGS sequence"/>
</dbReference>
<dbReference type="InterPro" id="IPR003583">
    <property type="entry name" value="Hlx-hairpin-Hlx_DNA-bd_motif"/>
</dbReference>
<dbReference type="SMART" id="SM00278">
    <property type="entry name" value="HhH1"/>
    <property type="match status" value="3"/>
</dbReference>
<comment type="similarity">
    <text evidence="11">Belongs to the NAD-dependent DNA ligase family. LigA subfamily.</text>
</comment>
<feature type="region of interest" description="Disordered" evidence="12">
    <location>
        <begin position="658"/>
        <end position="689"/>
    </location>
</feature>
<evidence type="ECO:0000256" key="9">
    <source>
        <dbReference type="ARBA" id="ARBA00023204"/>
    </source>
</evidence>
<gene>
    <name evidence="11 14" type="primary">ligA</name>
    <name evidence="14" type="ORF">ACFQPE_08275</name>
</gene>
<dbReference type="InterPro" id="IPR041663">
    <property type="entry name" value="DisA/LigA_HHH"/>
</dbReference>
<evidence type="ECO:0000313" key="15">
    <source>
        <dbReference type="Proteomes" id="UP001596547"/>
    </source>
</evidence>
<dbReference type="InterPro" id="IPR001679">
    <property type="entry name" value="DNA_ligase"/>
</dbReference>
<accession>A0ABD6A8Q7</accession>
<feature type="domain" description="BRCT" evidence="13">
    <location>
        <begin position="625"/>
        <end position="705"/>
    </location>
</feature>
<dbReference type="SUPFAM" id="SSF56091">
    <property type="entry name" value="DNA ligase/mRNA capping enzyme, catalytic domain"/>
    <property type="match status" value="1"/>
</dbReference>
<sequence length="714" mass="78615">MSTDAREAPDNPYVEDPPTEFEPVEDLTEAAARRQAEQLREAIRYHDRRYYVETDPVIPDRTYDALFSRLEELEATFDLRTADSPTRQVGGESLDEFDTVEHVAPMLSIDSSGEAADVYDFDRRVHELLGLSQTAGESSGQSSLDAYADGSVEYFCEPKFDGVSIEVIYEDGRYARAATRGDGRRGDDVTANVRTIRSIPLRLSGDYPEFLAVRGEVYIPRDAFQAYNRERVERGDEPFANPRNAAAGTLRQLDPAVTAERPLDCFFFDVLDSSYGFETHSERQAALPTWGLKVNERAALADDIEDAIDYRDRLVEDRDDLDYEVDGAVIKVNDLEQCDRLGATSRAPRWAYAYKLPARTEETTVRDIVVQVGRTGRLTPVALLDPVDVSGVTVSRASLHNPDQIAELGVAVGDRVRIQRAGDVIPYVDEVVENGGDGHFEFPERCPVCDSAVEFDGPLAFCTGGLACPAQLKRAIEHYVSRGGLDIEGLGEQRLDQLIETGLVESIPDLYDLRMADLARLDGWGERSARNLLDELEAKKEPRLDAFLAALGVREVGPTTATSLAREFGSLDAVMAADEDELQEVDDVGPTVAREVREFFGSERNREVIEALRERGVEPQAVDVETSDALDGLTFVFTGALDGYTRGEAQELVERHGANATSSVSGNTDYLVAGDNPGGSKLDDAEEEDVPVLDRDGFEELLAERGVEVDAASA</sequence>
<keyword evidence="5 11" id="KW-0227">DNA damage</keyword>
<dbReference type="PANTHER" id="PTHR23389:SF9">
    <property type="entry name" value="DNA LIGASE"/>
    <property type="match status" value="1"/>
</dbReference>
<feature type="compositionally biased region" description="Polar residues" evidence="12">
    <location>
        <begin position="659"/>
        <end position="668"/>
    </location>
</feature>
<feature type="binding site" evidence="11">
    <location>
        <position position="180"/>
    </location>
    <ligand>
        <name>NAD(+)</name>
        <dbReference type="ChEBI" id="CHEBI:57540"/>
    </ligand>
</feature>
<dbReference type="Gene3D" id="1.10.287.610">
    <property type="entry name" value="Helix hairpin bin"/>
    <property type="match status" value="1"/>
</dbReference>
<feature type="binding site" evidence="11">
    <location>
        <position position="216"/>
    </location>
    <ligand>
        <name>NAD(+)</name>
        <dbReference type="ChEBI" id="CHEBI:57540"/>
    </ligand>
</feature>
<dbReference type="PANTHER" id="PTHR23389">
    <property type="entry name" value="CHROMOSOME TRANSMISSION FIDELITY FACTOR 18"/>
    <property type="match status" value="1"/>
</dbReference>
<dbReference type="InterPro" id="IPR036420">
    <property type="entry name" value="BRCT_dom_sf"/>
</dbReference>
<feature type="binding site" evidence="11">
    <location>
        <position position="331"/>
    </location>
    <ligand>
        <name>NAD(+)</name>
        <dbReference type="ChEBI" id="CHEBI:57540"/>
    </ligand>
</feature>
<evidence type="ECO:0000256" key="10">
    <source>
        <dbReference type="ARBA" id="ARBA00034005"/>
    </source>
</evidence>
<feature type="region of interest" description="Disordered" evidence="12">
    <location>
        <begin position="1"/>
        <end position="22"/>
    </location>
</feature>
<dbReference type="GO" id="GO:0006281">
    <property type="term" value="P:DNA repair"/>
    <property type="evidence" value="ECO:0007669"/>
    <property type="project" value="UniProtKB-KW"/>
</dbReference>
<dbReference type="SMART" id="SM00292">
    <property type="entry name" value="BRCT"/>
    <property type="match status" value="1"/>
</dbReference>
<evidence type="ECO:0000313" key="14">
    <source>
        <dbReference type="EMBL" id="MFC7316787.1"/>
    </source>
</evidence>
<dbReference type="InterPro" id="IPR004150">
    <property type="entry name" value="NAD_DNA_ligase_OB"/>
</dbReference>
<keyword evidence="7 11" id="KW-0460">Magnesium</keyword>
<dbReference type="Pfam" id="PF14520">
    <property type="entry name" value="HHH_5"/>
    <property type="match status" value="1"/>
</dbReference>
<feature type="active site" description="N6-AMP-lysine intermediate" evidence="11">
    <location>
        <position position="159"/>
    </location>
</feature>
<dbReference type="Pfam" id="PF03120">
    <property type="entry name" value="OB_DNA_ligase"/>
    <property type="match status" value="1"/>
</dbReference>
<evidence type="ECO:0000256" key="12">
    <source>
        <dbReference type="SAM" id="MobiDB-lite"/>
    </source>
</evidence>
<protein>
    <recommendedName>
        <fullName evidence="11">DNA ligase</fullName>
        <ecNumber evidence="11">6.5.1.2</ecNumber>
    </recommendedName>
    <alternativeName>
        <fullName evidence="11">Polydeoxyribonucleotide synthase [NAD(+)]</fullName>
    </alternativeName>
</protein>
<dbReference type="FunFam" id="1.10.150.20:FF:000006">
    <property type="entry name" value="DNA ligase"/>
    <property type="match status" value="1"/>
</dbReference>
<evidence type="ECO:0000256" key="3">
    <source>
        <dbReference type="ARBA" id="ARBA00022705"/>
    </source>
</evidence>
<dbReference type="InterPro" id="IPR010994">
    <property type="entry name" value="RuvA_2-like"/>
</dbReference>
<feature type="binding site" evidence="11">
    <location>
        <position position="355"/>
    </location>
    <ligand>
        <name>NAD(+)</name>
        <dbReference type="ChEBI" id="CHEBI:57540"/>
    </ligand>
</feature>
<dbReference type="NCBIfam" id="TIGR00575">
    <property type="entry name" value="dnlj"/>
    <property type="match status" value="1"/>
</dbReference>
<reference evidence="14 15" key="1">
    <citation type="journal article" date="2019" name="Int. J. Syst. Evol. Microbiol.">
        <title>The Global Catalogue of Microorganisms (GCM) 10K type strain sequencing project: providing services to taxonomists for standard genome sequencing and annotation.</title>
        <authorList>
            <consortium name="The Broad Institute Genomics Platform"/>
            <consortium name="The Broad Institute Genome Sequencing Center for Infectious Disease"/>
            <person name="Wu L."/>
            <person name="Ma J."/>
        </authorList>
    </citation>
    <scope>NUCLEOTIDE SEQUENCE [LARGE SCALE GENOMIC DNA]</scope>
    <source>
        <strain evidence="14 15">PSR21</strain>
    </source>
</reference>
<proteinExistence type="inferred from homology"/>
<keyword evidence="8 11" id="KW-0520">NAD</keyword>
<dbReference type="GO" id="GO:0003911">
    <property type="term" value="F:DNA ligase (NAD+) activity"/>
    <property type="evidence" value="ECO:0007669"/>
    <property type="project" value="UniProtKB-UniRule"/>
</dbReference>
<evidence type="ECO:0000256" key="8">
    <source>
        <dbReference type="ARBA" id="ARBA00023027"/>
    </source>
</evidence>
<feature type="binding site" evidence="11">
    <location>
        <position position="449"/>
    </location>
    <ligand>
        <name>Zn(2+)</name>
        <dbReference type="ChEBI" id="CHEBI:29105"/>
    </ligand>
</feature>